<dbReference type="SUPFAM" id="SSF48403">
    <property type="entry name" value="Ankyrin repeat"/>
    <property type="match status" value="1"/>
</dbReference>
<sequence length="126" mass="13909">MKKTVIILGTALAVFTNSATASNQKPAIKNQIEISGYSSSHLHIAVCKGDLESVKKIIEYGADVNKIIRNMTPLMLAARYNHVEIIKVLLENGAKHYIENDHGLKALDYAKYAKSEEAVTILKDLK</sequence>
<evidence type="ECO:0000313" key="3">
    <source>
        <dbReference type="EMBL" id="SFE03356.1"/>
    </source>
</evidence>
<gene>
    <name evidence="3" type="ORF">SAMN05216297_11888</name>
</gene>
<dbReference type="AlphaFoldDB" id="A0A1I1X7G4"/>
<dbReference type="Gene3D" id="1.25.40.20">
    <property type="entry name" value="Ankyrin repeat-containing domain"/>
    <property type="match status" value="1"/>
</dbReference>
<reference evidence="4" key="1">
    <citation type="submission" date="2016-10" db="EMBL/GenBank/DDBJ databases">
        <authorList>
            <person name="Varghese N."/>
            <person name="Submissions S."/>
        </authorList>
    </citation>
    <scope>NUCLEOTIDE SEQUENCE [LARGE SCALE GENOMIC DNA]</scope>
    <source>
        <strain evidence="4">CGMCC 1.10370</strain>
    </source>
</reference>
<name>A0A1I1X7G4_9FLAO</name>
<keyword evidence="1" id="KW-0040">ANK repeat</keyword>
<dbReference type="InterPro" id="IPR036770">
    <property type="entry name" value="Ankyrin_rpt-contain_sf"/>
</dbReference>
<dbReference type="InterPro" id="IPR002110">
    <property type="entry name" value="Ankyrin_rpt"/>
</dbReference>
<proteinExistence type="predicted"/>
<feature type="repeat" description="ANK" evidence="1">
    <location>
        <begin position="69"/>
        <end position="101"/>
    </location>
</feature>
<feature type="repeat" description="ANK" evidence="1">
    <location>
        <begin position="37"/>
        <end position="69"/>
    </location>
</feature>
<dbReference type="OrthoDB" id="1374157at2"/>
<dbReference type="EMBL" id="FOMH01000018">
    <property type="protein sequence ID" value="SFE03356.1"/>
    <property type="molecule type" value="Genomic_DNA"/>
</dbReference>
<dbReference type="RefSeq" id="WP_091498764.1">
    <property type="nucleotide sequence ID" value="NZ_FOMH01000018.1"/>
</dbReference>
<feature type="chain" id="PRO_5011532178" evidence="2">
    <location>
        <begin position="22"/>
        <end position="126"/>
    </location>
</feature>
<dbReference type="Pfam" id="PF12796">
    <property type="entry name" value="Ank_2"/>
    <property type="match status" value="1"/>
</dbReference>
<dbReference type="STRING" id="739143.SAMN05216297_11888"/>
<feature type="signal peptide" evidence="2">
    <location>
        <begin position="1"/>
        <end position="21"/>
    </location>
</feature>
<dbReference type="PANTHER" id="PTHR24183">
    <property type="entry name" value="FIBRONECTIN TYPE 3 AND ANKYRIN REPEAT DOMAINS PROTEIN 1"/>
    <property type="match status" value="1"/>
</dbReference>
<dbReference type="PANTHER" id="PTHR24183:SF1">
    <property type="entry name" value="FIBRONECTIN TYPE 3 AND ANKYRIN REPEAT DOMAINS PROTEIN 1"/>
    <property type="match status" value="1"/>
</dbReference>
<organism evidence="3 4">
    <name type="scientific">Flavobacterium phragmitis</name>
    <dbReference type="NCBI Taxonomy" id="739143"/>
    <lineage>
        <taxon>Bacteria</taxon>
        <taxon>Pseudomonadati</taxon>
        <taxon>Bacteroidota</taxon>
        <taxon>Flavobacteriia</taxon>
        <taxon>Flavobacteriales</taxon>
        <taxon>Flavobacteriaceae</taxon>
        <taxon>Flavobacterium</taxon>
    </lineage>
</organism>
<keyword evidence="4" id="KW-1185">Reference proteome</keyword>
<evidence type="ECO:0000256" key="2">
    <source>
        <dbReference type="SAM" id="SignalP"/>
    </source>
</evidence>
<dbReference type="PROSITE" id="PS50297">
    <property type="entry name" value="ANK_REP_REGION"/>
    <property type="match status" value="2"/>
</dbReference>
<evidence type="ECO:0000256" key="1">
    <source>
        <dbReference type="PROSITE-ProRule" id="PRU00023"/>
    </source>
</evidence>
<dbReference type="Proteomes" id="UP000199672">
    <property type="component" value="Unassembled WGS sequence"/>
</dbReference>
<accession>A0A1I1X7G4</accession>
<keyword evidence="2" id="KW-0732">Signal</keyword>
<protein>
    <submittedName>
        <fullName evidence="3">Ankyrin repeat-containing protein</fullName>
    </submittedName>
</protein>
<dbReference type="SMART" id="SM00248">
    <property type="entry name" value="ANK"/>
    <property type="match status" value="2"/>
</dbReference>
<evidence type="ECO:0000313" key="4">
    <source>
        <dbReference type="Proteomes" id="UP000199672"/>
    </source>
</evidence>
<dbReference type="PROSITE" id="PS50088">
    <property type="entry name" value="ANK_REPEAT"/>
    <property type="match status" value="2"/>
</dbReference>